<organism evidence="4 5">
    <name type="scientific">Geomonas terrae</name>
    <dbReference type="NCBI Taxonomy" id="2562681"/>
    <lineage>
        <taxon>Bacteria</taxon>
        <taxon>Pseudomonadati</taxon>
        <taxon>Thermodesulfobacteriota</taxon>
        <taxon>Desulfuromonadia</taxon>
        <taxon>Geobacterales</taxon>
        <taxon>Geobacteraceae</taxon>
        <taxon>Geomonas</taxon>
    </lineage>
</organism>
<dbReference type="PANTHER" id="PTHR44591:SF3">
    <property type="entry name" value="RESPONSE REGULATORY DOMAIN-CONTAINING PROTEIN"/>
    <property type="match status" value="1"/>
</dbReference>
<evidence type="ECO:0000313" key="5">
    <source>
        <dbReference type="Proteomes" id="UP000306416"/>
    </source>
</evidence>
<evidence type="ECO:0000313" key="4">
    <source>
        <dbReference type="EMBL" id="TGU70153.1"/>
    </source>
</evidence>
<dbReference type="InterPro" id="IPR001789">
    <property type="entry name" value="Sig_transdc_resp-reg_receiver"/>
</dbReference>
<sequence>MNRKIMIVDDNEYVRASVDIICESGRLDLTSAASGMECLERLKEGFRGVILMDIMMPEMDGWDTIREMVDRDLYQGNIVVMLTGMGEPDSKMDGLQEYVSDYMTKPFNPDELLDSLEYYLTLLNTPVDDHER</sequence>
<evidence type="ECO:0000256" key="1">
    <source>
        <dbReference type="ARBA" id="ARBA00022553"/>
    </source>
</evidence>
<dbReference type="InterPro" id="IPR011006">
    <property type="entry name" value="CheY-like_superfamily"/>
</dbReference>
<dbReference type="GO" id="GO:0000160">
    <property type="term" value="P:phosphorelay signal transduction system"/>
    <property type="evidence" value="ECO:0007669"/>
    <property type="project" value="InterPro"/>
</dbReference>
<reference evidence="4 5" key="1">
    <citation type="submission" date="2019-04" db="EMBL/GenBank/DDBJ databases">
        <title>Geobacter oryzae sp. nov., ferric-reducing bacteria isolated from paddy soil.</title>
        <authorList>
            <person name="Xu Z."/>
            <person name="Masuda Y."/>
            <person name="Itoh H."/>
            <person name="Senoo K."/>
        </authorList>
    </citation>
    <scope>NUCLEOTIDE SEQUENCE [LARGE SCALE GENOMIC DNA]</scope>
    <source>
        <strain evidence="4 5">Red111</strain>
    </source>
</reference>
<dbReference type="Pfam" id="PF00072">
    <property type="entry name" value="Response_reg"/>
    <property type="match status" value="1"/>
</dbReference>
<protein>
    <submittedName>
        <fullName evidence="4">Response regulator</fullName>
    </submittedName>
</protein>
<feature type="modified residue" description="4-aspartylphosphate" evidence="2">
    <location>
        <position position="53"/>
    </location>
</feature>
<dbReference type="Gene3D" id="3.40.50.2300">
    <property type="match status" value="1"/>
</dbReference>
<feature type="domain" description="Response regulatory" evidence="3">
    <location>
        <begin position="4"/>
        <end position="120"/>
    </location>
</feature>
<dbReference type="EMBL" id="SRSC01000005">
    <property type="protein sequence ID" value="TGU70153.1"/>
    <property type="molecule type" value="Genomic_DNA"/>
</dbReference>
<dbReference type="AlphaFoldDB" id="A0A4S1CAK3"/>
<gene>
    <name evidence="4" type="ORF">E4633_18295</name>
</gene>
<dbReference type="SMART" id="SM00448">
    <property type="entry name" value="REC"/>
    <property type="match status" value="1"/>
</dbReference>
<comment type="caution">
    <text evidence="4">The sequence shown here is derived from an EMBL/GenBank/DDBJ whole genome shotgun (WGS) entry which is preliminary data.</text>
</comment>
<proteinExistence type="predicted"/>
<evidence type="ECO:0000259" key="3">
    <source>
        <dbReference type="PROSITE" id="PS50110"/>
    </source>
</evidence>
<dbReference type="CDD" id="cd00156">
    <property type="entry name" value="REC"/>
    <property type="match status" value="1"/>
</dbReference>
<name>A0A4S1CAK3_9BACT</name>
<dbReference type="RefSeq" id="WP_135872435.1">
    <property type="nucleotide sequence ID" value="NZ_SRSC01000005.1"/>
</dbReference>
<accession>A0A4S1CAK3</accession>
<dbReference type="InterPro" id="IPR050595">
    <property type="entry name" value="Bact_response_regulator"/>
</dbReference>
<dbReference type="Proteomes" id="UP000306416">
    <property type="component" value="Unassembled WGS sequence"/>
</dbReference>
<keyword evidence="1 2" id="KW-0597">Phosphoprotein</keyword>
<dbReference type="SUPFAM" id="SSF52172">
    <property type="entry name" value="CheY-like"/>
    <property type="match status" value="1"/>
</dbReference>
<dbReference type="PANTHER" id="PTHR44591">
    <property type="entry name" value="STRESS RESPONSE REGULATOR PROTEIN 1"/>
    <property type="match status" value="1"/>
</dbReference>
<keyword evidence="5" id="KW-1185">Reference proteome</keyword>
<evidence type="ECO:0000256" key="2">
    <source>
        <dbReference type="PROSITE-ProRule" id="PRU00169"/>
    </source>
</evidence>
<dbReference type="PROSITE" id="PS50110">
    <property type="entry name" value="RESPONSE_REGULATORY"/>
    <property type="match status" value="1"/>
</dbReference>